<keyword evidence="4" id="KW-0378">Hydrolase</keyword>
<evidence type="ECO:0000256" key="6">
    <source>
        <dbReference type="ARBA" id="ARBA00023285"/>
    </source>
</evidence>
<dbReference type="InterPro" id="IPR011330">
    <property type="entry name" value="Glyco_hydro/deAcase_b/a-brl"/>
</dbReference>
<comment type="cofactor">
    <cofactor evidence="1">
        <name>Co(2+)</name>
        <dbReference type="ChEBI" id="CHEBI:48828"/>
    </cofactor>
</comment>
<protein>
    <recommendedName>
        <fullName evidence="8">NodB homology domain-containing protein</fullName>
    </recommendedName>
</protein>
<dbReference type="Gene3D" id="3.20.20.370">
    <property type="entry name" value="Glycoside hydrolase/deacetylase"/>
    <property type="match status" value="1"/>
</dbReference>
<dbReference type="PROSITE" id="PS51677">
    <property type="entry name" value="NODB"/>
    <property type="match status" value="1"/>
</dbReference>
<sequence length="254" mass="28030">MAILARLLCFIAATGLAAALPSSEDSTPPSTPTSTPWHTSAVPVGEIIYRCTQPGTVALTFDDGPYQYTDQILDILDAGGVKGTFFVNGQNMASIYDYQSTVQRMVNSGHQVASHTWSHPFLSSLSEERITDEMQHLDTALGSIIGKSPTYMRAPYFDSPPRVVQQLGEMGYHIIQCDVDTKDYAHQEEELIWESVRMFREGMDAGGSLVLAHDIHPWTARVLAQEMVNYVNERGLRGVTVGECLGDAPGNWYR</sequence>
<dbReference type="PANTHER" id="PTHR46471">
    <property type="entry name" value="CHITIN DEACETYLASE"/>
    <property type="match status" value="1"/>
</dbReference>
<accession>A0ABQ9NI05</accession>
<evidence type="ECO:0000259" key="8">
    <source>
        <dbReference type="PROSITE" id="PS51677"/>
    </source>
</evidence>
<evidence type="ECO:0000256" key="3">
    <source>
        <dbReference type="ARBA" id="ARBA00022729"/>
    </source>
</evidence>
<organism evidence="9 10">
    <name type="scientific">Coniosporium apollinis</name>
    <dbReference type="NCBI Taxonomy" id="61459"/>
    <lineage>
        <taxon>Eukaryota</taxon>
        <taxon>Fungi</taxon>
        <taxon>Dikarya</taxon>
        <taxon>Ascomycota</taxon>
        <taxon>Pezizomycotina</taxon>
        <taxon>Dothideomycetes</taxon>
        <taxon>Dothideomycetes incertae sedis</taxon>
        <taxon>Coniosporium</taxon>
    </lineage>
</organism>
<evidence type="ECO:0000256" key="1">
    <source>
        <dbReference type="ARBA" id="ARBA00001941"/>
    </source>
</evidence>
<evidence type="ECO:0000256" key="4">
    <source>
        <dbReference type="ARBA" id="ARBA00022801"/>
    </source>
</evidence>
<dbReference type="Proteomes" id="UP001172684">
    <property type="component" value="Unassembled WGS sequence"/>
</dbReference>
<feature type="chain" id="PRO_5045714041" description="NodB homology domain-containing protein" evidence="7">
    <location>
        <begin position="20"/>
        <end position="254"/>
    </location>
</feature>
<dbReference type="EMBL" id="JAPDRL010000095">
    <property type="protein sequence ID" value="KAJ9657817.1"/>
    <property type="molecule type" value="Genomic_DNA"/>
</dbReference>
<comment type="caution">
    <text evidence="9">The sequence shown here is derived from an EMBL/GenBank/DDBJ whole genome shotgun (WGS) entry which is preliminary data.</text>
</comment>
<evidence type="ECO:0000256" key="2">
    <source>
        <dbReference type="ARBA" id="ARBA00022723"/>
    </source>
</evidence>
<evidence type="ECO:0000256" key="7">
    <source>
        <dbReference type="SAM" id="SignalP"/>
    </source>
</evidence>
<dbReference type="PANTHER" id="PTHR46471:SF2">
    <property type="entry name" value="CHITIN DEACETYLASE-RELATED"/>
    <property type="match status" value="1"/>
</dbReference>
<evidence type="ECO:0000256" key="5">
    <source>
        <dbReference type="ARBA" id="ARBA00023277"/>
    </source>
</evidence>
<dbReference type="SUPFAM" id="SSF88713">
    <property type="entry name" value="Glycoside hydrolase/deacetylase"/>
    <property type="match status" value="1"/>
</dbReference>
<keyword evidence="6" id="KW-0170">Cobalt</keyword>
<feature type="domain" description="NodB homology" evidence="8">
    <location>
        <begin position="55"/>
        <end position="242"/>
    </location>
</feature>
<dbReference type="Pfam" id="PF01522">
    <property type="entry name" value="Polysacc_deac_1"/>
    <property type="match status" value="1"/>
</dbReference>
<proteinExistence type="predicted"/>
<reference evidence="9" key="1">
    <citation type="submission" date="2022-10" db="EMBL/GenBank/DDBJ databases">
        <title>Culturing micro-colonial fungi from biological soil crusts in the Mojave desert and describing Neophaeococcomyces mojavensis, and introducing the new genera and species Taxawa tesnikishii.</title>
        <authorList>
            <person name="Kurbessoian T."/>
            <person name="Stajich J.E."/>
        </authorList>
    </citation>
    <scope>NUCLEOTIDE SEQUENCE</scope>
    <source>
        <strain evidence="9">TK_1</strain>
    </source>
</reference>
<keyword evidence="2" id="KW-0479">Metal-binding</keyword>
<keyword evidence="3 7" id="KW-0732">Signal</keyword>
<dbReference type="CDD" id="cd10951">
    <property type="entry name" value="CE4_ClCDA_like"/>
    <property type="match status" value="1"/>
</dbReference>
<dbReference type="InterPro" id="IPR002509">
    <property type="entry name" value="NODB_dom"/>
</dbReference>
<gene>
    <name evidence="9" type="ORF">H2201_008030</name>
</gene>
<evidence type="ECO:0000313" key="10">
    <source>
        <dbReference type="Proteomes" id="UP001172684"/>
    </source>
</evidence>
<name>A0ABQ9NI05_9PEZI</name>
<evidence type="ECO:0000313" key="9">
    <source>
        <dbReference type="EMBL" id="KAJ9657817.1"/>
    </source>
</evidence>
<keyword evidence="5" id="KW-0119">Carbohydrate metabolism</keyword>
<keyword evidence="10" id="KW-1185">Reference proteome</keyword>
<feature type="signal peptide" evidence="7">
    <location>
        <begin position="1"/>
        <end position="19"/>
    </location>
</feature>